<dbReference type="GeneID" id="68117722"/>
<gene>
    <name evidence="2" type="ORF">FDP41_010507</name>
</gene>
<proteinExistence type="predicted"/>
<dbReference type="Proteomes" id="UP000444721">
    <property type="component" value="Unassembled WGS sequence"/>
</dbReference>
<protein>
    <submittedName>
        <fullName evidence="2">Uncharacterized protein</fullName>
    </submittedName>
</protein>
<keyword evidence="1" id="KW-0732">Signal</keyword>
<organism evidence="2 3">
    <name type="scientific">Naegleria fowleri</name>
    <name type="common">Brain eating amoeba</name>
    <dbReference type="NCBI Taxonomy" id="5763"/>
    <lineage>
        <taxon>Eukaryota</taxon>
        <taxon>Discoba</taxon>
        <taxon>Heterolobosea</taxon>
        <taxon>Tetramitia</taxon>
        <taxon>Eutetramitia</taxon>
        <taxon>Vahlkampfiidae</taxon>
        <taxon>Naegleria</taxon>
    </lineage>
</organism>
<dbReference type="OrthoDB" id="10473500at2759"/>
<sequence>MNDAHLILFFSRIFCVHPSTCVLFKDYVREPGNFRNYGHTDLNENGKYYRKQFMLQLIRECFENFNFEAARLAKNLYTQLCNKENSWKDYVDALDCVVFAMDGICYSSNTLEINDYSKAIIEYIELMEIDHFNVRKSDRNARTILSIPNLIELCDTIFIPRNLLDCEDLLFLFHQYGHRYPHCAKYFMRKCNIDIYGVVFDESSNKNVNMILNYLCSYPCCSADKALGYLFTEFGYQNIDLTQIANLLCYNSSSETALDLLHRSISALIQHQFAYVDVVEGIELLMSRLTPLNFDASWIHQLCTIIRNLYLNIYYTHHKEMSMAMKYLLDHVMIENVPFSEYVQPLLPIDQDSTDAGNFENYATTSDEYMVGVYLTACKLIKELQSFN</sequence>
<name>A0A6A5C918_NAEFO</name>
<comment type="caution">
    <text evidence="2">The sequence shown here is derived from an EMBL/GenBank/DDBJ whole genome shotgun (WGS) entry which is preliminary data.</text>
</comment>
<evidence type="ECO:0000313" key="2">
    <source>
        <dbReference type="EMBL" id="KAF0983442.1"/>
    </source>
</evidence>
<dbReference type="VEuPathDB" id="AmoebaDB:NfTy_012690"/>
<dbReference type="VEuPathDB" id="AmoebaDB:NF0131170"/>
<evidence type="ECO:0000256" key="1">
    <source>
        <dbReference type="SAM" id="SignalP"/>
    </source>
</evidence>
<keyword evidence="3" id="KW-1185">Reference proteome</keyword>
<feature type="signal peptide" evidence="1">
    <location>
        <begin position="1"/>
        <end position="18"/>
    </location>
</feature>
<feature type="chain" id="PRO_5025399239" evidence="1">
    <location>
        <begin position="19"/>
        <end position="388"/>
    </location>
</feature>
<evidence type="ECO:0000313" key="3">
    <source>
        <dbReference type="Proteomes" id="UP000444721"/>
    </source>
</evidence>
<dbReference type="EMBL" id="VFQX01000006">
    <property type="protein sequence ID" value="KAF0983442.1"/>
    <property type="molecule type" value="Genomic_DNA"/>
</dbReference>
<accession>A0A6A5C918</accession>
<reference evidence="2 3" key="1">
    <citation type="journal article" date="2019" name="Sci. Rep.">
        <title>Nanopore sequencing improves the draft genome of the human pathogenic amoeba Naegleria fowleri.</title>
        <authorList>
            <person name="Liechti N."/>
            <person name="Schurch N."/>
            <person name="Bruggmann R."/>
            <person name="Wittwer M."/>
        </authorList>
    </citation>
    <scope>NUCLEOTIDE SEQUENCE [LARGE SCALE GENOMIC DNA]</scope>
    <source>
        <strain evidence="2 3">ATCC 30894</strain>
    </source>
</reference>
<dbReference type="VEuPathDB" id="AmoebaDB:FDP41_010507"/>
<dbReference type="AlphaFoldDB" id="A0A6A5C918"/>
<dbReference type="RefSeq" id="XP_044568155.1">
    <property type="nucleotide sequence ID" value="XM_044700813.1"/>
</dbReference>